<reference evidence="1" key="2">
    <citation type="submission" date="2015-11" db="EMBL/GenBank/DDBJ databases">
        <authorList>
            <person name="Zhang Y."/>
            <person name="Guo Z."/>
        </authorList>
    </citation>
    <scope>NUCLEOTIDE SEQUENCE</scope>
</reference>
<proteinExistence type="predicted"/>
<name>A0A068Y273_ECHMU</name>
<keyword evidence="2" id="KW-1185">Reference proteome</keyword>
<accession>A0A068Y273</accession>
<dbReference type="Proteomes" id="UP000017246">
    <property type="component" value="Unassembled WGS sequence"/>
</dbReference>
<evidence type="ECO:0000313" key="1">
    <source>
        <dbReference type="EMBL" id="CDS37194.1"/>
    </source>
</evidence>
<gene>
    <name evidence="1" type="ORF">EmuJ_000442900</name>
</gene>
<dbReference type="OMA" id="CDLVNDM"/>
<dbReference type="OrthoDB" id="6268612at2759"/>
<evidence type="ECO:0000313" key="2">
    <source>
        <dbReference type="Proteomes" id="UP000017246"/>
    </source>
</evidence>
<sequence>MKSALEKAVVCNPAQNSSLKIDNSFCNNYIDPDSVDKEDPTRSSPLALLIETCDRVRKDLEQTKFSTILCDLVNDMAAPPNLGGQKRHADALLCHPPLKLRRPSFHPPSPPAPPLHPFFLPPPQTEPINLSSKLVEVATTFAPFPTPPPSLSPTPSPLSLTPMTSLLTQLLFFSGLLPHLLKLGPLFSPPCQQYTLRSLFTPPSQTQAAFLP</sequence>
<dbReference type="AlphaFoldDB" id="A0A068Y273"/>
<dbReference type="EMBL" id="LN902843">
    <property type="protein sequence ID" value="CDS37194.1"/>
    <property type="molecule type" value="Genomic_DNA"/>
</dbReference>
<reference evidence="1" key="1">
    <citation type="journal article" date="2013" name="Nature">
        <title>The genomes of four tapeworm species reveal adaptations to parasitism.</title>
        <authorList>
            <person name="Tsai I.J."/>
            <person name="Zarowiecki M."/>
            <person name="Holroyd N."/>
            <person name="Garciarrubio A."/>
            <person name="Sanchez-Flores A."/>
            <person name="Brooks K.L."/>
            <person name="Tracey A."/>
            <person name="Bobes R.J."/>
            <person name="Fragoso G."/>
            <person name="Sciutto E."/>
            <person name="Aslett M."/>
            <person name="Beasley H."/>
            <person name="Bennett H.M."/>
            <person name="Cai J."/>
            <person name="Camicia F."/>
            <person name="Clark R."/>
            <person name="Cucher M."/>
            <person name="De Silva N."/>
            <person name="Day T.A."/>
            <person name="Deplazes P."/>
            <person name="Estrada K."/>
            <person name="Fernandez C."/>
            <person name="Holland P.W."/>
            <person name="Hou J."/>
            <person name="Hu S."/>
            <person name="Huckvale T."/>
            <person name="Hung S.S."/>
            <person name="Kamenetzky L."/>
            <person name="Keane J.A."/>
            <person name="Kiss F."/>
            <person name="Koziol U."/>
            <person name="Lambert O."/>
            <person name="Liu K."/>
            <person name="Luo X."/>
            <person name="Luo Y."/>
            <person name="Macchiaroli N."/>
            <person name="Nichol S."/>
            <person name="Paps J."/>
            <person name="Parkinson J."/>
            <person name="Pouchkina-Stantcheva N."/>
            <person name="Riddiford N."/>
            <person name="Rosenzvit M."/>
            <person name="Salinas G."/>
            <person name="Wasmuth J.D."/>
            <person name="Zamanian M."/>
            <person name="Zheng Y."/>
            <person name="Cai X."/>
            <person name="Soberon X."/>
            <person name="Olson P.D."/>
            <person name="Laclette J.P."/>
            <person name="Brehm K."/>
            <person name="Berriman M."/>
            <person name="Garciarrubio A."/>
            <person name="Bobes R.J."/>
            <person name="Fragoso G."/>
            <person name="Sanchez-Flores A."/>
            <person name="Estrada K."/>
            <person name="Cevallos M.A."/>
            <person name="Morett E."/>
            <person name="Gonzalez V."/>
            <person name="Portillo T."/>
            <person name="Ochoa-Leyva A."/>
            <person name="Jose M.V."/>
            <person name="Sciutto E."/>
            <person name="Landa A."/>
            <person name="Jimenez L."/>
            <person name="Valdes V."/>
            <person name="Carrero J.C."/>
            <person name="Larralde C."/>
            <person name="Morales-Montor J."/>
            <person name="Limon-Lason J."/>
            <person name="Soberon X."/>
            <person name="Laclette J.P."/>
        </authorList>
    </citation>
    <scope>NUCLEOTIDE SEQUENCE [LARGE SCALE GENOMIC DNA]</scope>
</reference>
<protein>
    <submittedName>
        <fullName evidence="1">Uncharacterized protein</fullName>
    </submittedName>
</protein>
<organism evidence="1 2">
    <name type="scientific">Echinococcus multilocularis</name>
    <name type="common">Fox tapeworm</name>
    <dbReference type="NCBI Taxonomy" id="6211"/>
    <lineage>
        <taxon>Eukaryota</taxon>
        <taxon>Metazoa</taxon>
        <taxon>Spiralia</taxon>
        <taxon>Lophotrochozoa</taxon>
        <taxon>Platyhelminthes</taxon>
        <taxon>Cestoda</taxon>
        <taxon>Eucestoda</taxon>
        <taxon>Cyclophyllidea</taxon>
        <taxon>Taeniidae</taxon>
        <taxon>Echinococcus</taxon>
    </lineage>
</organism>